<evidence type="ECO:0008006" key="4">
    <source>
        <dbReference type="Google" id="ProtNLM"/>
    </source>
</evidence>
<dbReference type="PROSITE" id="PS51257">
    <property type="entry name" value="PROKAR_LIPOPROTEIN"/>
    <property type="match status" value="1"/>
</dbReference>
<dbReference type="RefSeq" id="WP_114796075.1">
    <property type="nucleotide sequence ID" value="NZ_QQZY01000003.1"/>
</dbReference>
<gene>
    <name evidence="2" type="ORF">Gocc_1670</name>
</gene>
<keyword evidence="1" id="KW-0732">Signal</keyword>
<name>A0A7M2YXB6_9ACTN</name>
<keyword evidence="3" id="KW-1185">Reference proteome</keyword>
<proteinExistence type="predicted"/>
<comment type="caution">
    <text evidence="2">The sequence shown here is derived from an EMBL/GenBank/DDBJ whole genome shotgun (WGS) entry which is preliminary data.</text>
</comment>
<evidence type="ECO:0000313" key="3">
    <source>
        <dbReference type="Proteomes" id="UP000254134"/>
    </source>
</evidence>
<sequence>MRRMLLLLPAVLLAAGCGAAAVSVPPAVRAAPQRAVLGWSEQYPAAKPALAFGVTSFAVTETGWSADISFRNRSRVSWQVGDPRRAVERAFGVLLFPDDDITALERRNREGTLPAIRKATVYDPPLPKTIEPGASWRGTISAPGALAAGLWVRLSFGTFTAAGTPPPGAQQRVVWFTDHAYRLKVTP</sequence>
<evidence type="ECO:0000256" key="1">
    <source>
        <dbReference type="SAM" id="SignalP"/>
    </source>
</evidence>
<reference evidence="2 3" key="1">
    <citation type="submission" date="2018-07" db="EMBL/GenBank/DDBJ databases">
        <title>High-quality-draft genome sequence of Gaiella occulta.</title>
        <authorList>
            <person name="Severino R."/>
            <person name="Froufe H.J.C."/>
            <person name="Rainey F.A."/>
            <person name="Barroso C."/>
            <person name="Albuquerque L."/>
            <person name="Lobo-Da-Cunha A."/>
            <person name="Da Costa M.S."/>
            <person name="Egas C."/>
        </authorList>
    </citation>
    <scope>NUCLEOTIDE SEQUENCE [LARGE SCALE GENOMIC DNA]</scope>
    <source>
        <strain evidence="2 3">F2-233</strain>
    </source>
</reference>
<organism evidence="2 3">
    <name type="scientific">Gaiella occulta</name>
    <dbReference type="NCBI Taxonomy" id="1002870"/>
    <lineage>
        <taxon>Bacteria</taxon>
        <taxon>Bacillati</taxon>
        <taxon>Actinomycetota</taxon>
        <taxon>Thermoleophilia</taxon>
        <taxon>Gaiellales</taxon>
        <taxon>Gaiellaceae</taxon>
        <taxon>Gaiella</taxon>
    </lineage>
</organism>
<feature type="chain" id="PRO_5038612966" description="Lipoprotein" evidence="1">
    <location>
        <begin position="21"/>
        <end position="187"/>
    </location>
</feature>
<dbReference type="EMBL" id="QQZY01000003">
    <property type="protein sequence ID" value="RDI74781.1"/>
    <property type="molecule type" value="Genomic_DNA"/>
</dbReference>
<feature type="signal peptide" evidence="1">
    <location>
        <begin position="1"/>
        <end position="20"/>
    </location>
</feature>
<reference evidence="3" key="2">
    <citation type="journal article" date="2019" name="MicrobiologyOpen">
        <title>High-quality draft genome sequence of Gaiella occulta isolated from a 150 meter deep mineral water borehole and comparison with the genome sequences of other deep-branching lineages of the phylum Actinobacteria.</title>
        <authorList>
            <person name="Severino R."/>
            <person name="Froufe H.J.C."/>
            <person name="Barroso C."/>
            <person name="Albuquerque L."/>
            <person name="Lobo-da-Cunha A."/>
            <person name="da Costa M.S."/>
            <person name="Egas C."/>
        </authorList>
    </citation>
    <scope>NUCLEOTIDE SEQUENCE [LARGE SCALE GENOMIC DNA]</scope>
    <source>
        <strain evidence="3">F2-233</strain>
    </source>
</reference>
<evidence type="ECO:0000313" key="2">
    <source>
        <dbReference type="EMBL" id="RDI74781.1"/>
    </source>
</evidence>
<protein>
    <recommendedName>
        <fullName evidence="4">Lipoprotein</fullName>
    </recommendedName>
</protein>
<accession>A0A7M2YXB6</accession>
<dbReference type="Proteomes" id="UP000254134">
    <property type="component" value="Unassembled WGS sequence"/>
</dbReference>
<dbReference type="AlphaFoldDB" id="A0A7M2YXB6"/>